<dbReference type="OrthoDB" id="4138462at2"/>
<name>A0A177KD83_9MICO</name>
<evidence type="ECO:0000313" key="2">
    <source>
        <dbReference type="Proteomes" id="UP000076998"/>
    </source>
</evidence>
<proteinExistence type="predicted"/>
<evidence type="ECO:0000313" key="1">
    <source>
        <dbReference type="EMBL" id="OAH51369.1"/>
    </source>
</evidence>
<dbReference type="AlphaFoldDB" id="A0A177KD83"/>
<dbReference type="Proteomes" id="UP000076998">
    <property type="component" value="Unassembled WGS sequence"/>
</dbReference>
<accession>A0A177KD83</accession>
<comment type="caution">
    <text evidence="1">The sequence shown here is derived from an EMBL/GenBank/DDBJ whole genome shotgun (WGS) entry which is preliminary data.</text>
</comment>
<gene>
    <name evidence="1" type="ORF">AYL44_03640</name>
</gene>
<reference evidence="1 2" key="1">
    <citation type="submission" date="2016-02" db="EMBL/GenBank/DDBJ databases">
        <authorList>
            <person name="Wen L."/>
            <person name="He K."/>
            <person name="Yang H."/>
        </authorList>
    </citation>
    <scope>NUCLEOTIDE SEQUENCE [LARGE SCALE GENOMIC DNA]</scope>
    <source>
        <strain evidence="1 2">CD11_3</strain>
    </source>
</reference>
<sequence>MIWDAEAYLAKAQNYFQRGASRPSNEESLVWSVLGLEFLARAALAKVSPVLNAAMEGPAILDSLGFPDPQGKRIQSVPMHTVLVRLPIVVADFTPDRVKDFEYLLELRNAELHTAAVRWDEPVSSWLPKLTRTIEPLARHLGTTVENLLGDELSEQGRQFVDSDDKKLLQEVRTRINSARDFWSRLTEEEKEARQPSVFALGGWKQKCSACDSAIIVDATPVRSSRPYIDDDGDTVSKVEYVITGASCNACGLVLTSTGEVHAAGMPQTFDEIEVQELAPEQPDYVDYDYGND</sequence>
<organism evidence="1 2">
    <name type="scientific">Microbacterium oleivorans</name>
    <dbReference type="NCBI Taxonomy" id="273677"/>
    <lineage>
        <taxon>Bacteria</taxon>
        <taxon>Bacillati</taxon>
        <taxon>Actinomycetota</taxon>
        <taxon>Actinomycetes</taxon>
        <taxon>Micrococcales</taxon>
        <taxon>Microbacteriaceae</taxon>
        <taxon>Microbacterium</taxon>
    </lineage>
</organism>
<dbReference type="EMBL" id="LSTV01000001">
    <property type="protein sequence ID" value="OAH51369.1"/>
    <property type="molecule type" value="Genomic_DNA"/>
</dbReference>
<protein>
    <submittedName>
        <fullName evidence="1">Uncharacterized protein</fullName>
    </submittedName>
</protein>
<dbReference type="RefSeq" id="WP_064001875.1">
    <property type="nucleotide sequence ID" value="NZ_LSTV01000001.1"/>
</dbReference>